<comment type="caution">
    <text evidence="2">The sequence shown here is derived from an EMBL/GenBank/DDBJ whole genome shotgun (WGS) entry which is preliminary data.</text>
</comment>
<evidence type="ECO:0000313" key="3">
    <source>
        <dbReference type="Proteomes" id="UP001519654"/>
    </source>
</evidence>
<reference evidence="2 3" key="1">
    <citation type="submission" date="2021-06" db="EMBL/GenBank/DDBJ databases">
        <title>Actinoplanes lichenicola sp. nov., and Actinoplanes ovalisporus sp. nov., isolated from lichen in Thailand.</title>
        <authorList>
            <person name="Saeng-In P."/>
            <person name="Kanchanasin P."/>
            <person name="Yuki M."/>
            <person name="Kudo T."/>
            <person name="Ohkuma M."/>
            <person name="Phongsopitanun W."/>
            <person name="Tanasupawat S."/>
        </authorList>
    </citation>
    <scope>NUCLEOTIDE SEQUENCE [LARGE SCALE GENOMIC DNA]</scope>
    <source>
        <strain evidence="2 3">NBRC 110975</strain>
    </source>
</reference>
<dbReference type="InterPro" id="IPR029045">
    <property type="entry name" value="ClpP/crotonase-like_dom_sf"/>
</dbReference>
<keyword evidence="3" id="KW-1185">Reference proteome</keyword>
<dbReference type="Gene3D" id="3.90.226.10">
    <property type="entry name" value="2-enoyl-CoA Hydratase, Chain A, domain 1"/>
    <property type="match status" value="1"/>
</dbReference>
<dbReference type="Pfam" id="PF00378">
    <property type="entry name" value="ECH_1"/>
    <property type="match status" value="1"/>
</dbReference>
<sequence>MTEVELKVEQGVATITLSAPRRRNALTVDMARQLIDAAHTAGHDPSVGAVVVCGQGSHFCAGAHRDVLAAAEKDPVGAGPYEDLGTLYESFATVGKLGVPVIAAVRGSAVGAGVNLLLAADVRIVARDARILAGFTAIGLHPGGGHLLLAATAMGRQGAAALALLGQEMDGEAAYRAGLAWECVDDDQVDARAFEIAESAGRDPELTRRITASFRRTVPPSPNDWEVALEAERASQLWSLRRRGEKS</sequence>
<organism evidence="2 3">
    <name type="scientific">Paractinoplanes bogorensis</name>
    <dbReference type="NCBI Taxonomy" id="1610840"/>
    <lineage>
        <taxon>Bacteria</taxon>
        <taxon>Bacillati</taxon>
        <taxon>Actinomycetota</taxon>
        <taxon>Actinomycetes</taxon>
        <taxon>Micromonosporales</taxon>
        <taxon>Micromonosporaceae</taxon>
        <taxon>Paractinoplanes</taxon>
    </lineage>
</organism>
<dbReference type="RefSeq" id="WP_215786023.1">
    <property type="nucleotide sequence ID" value="NZ_JAHKKG010000003.1"/>
</dbReference>
<dbReference type="PANTHER" id="PTHR43459">
    <property type="entry name" value="ENOYL-COA HYDRATASE"/>
    <property type="match status" value="1"/>
</dbReference>
<dbReference type="InterPro" id="IPR018376">
    <property type="entry name" value="Enoyl-CoA_hyd/isom_CS"/>
</dbReference>
<dbReference type="CDD" id="cd06558">
    <property type="entry name" value="crotonase-like"/>
    <property type="match status" value="1"/>
</dbReference>
<comment type="similarity">
    <text evidence="1">Belongs to the enoyl-CoA hydratase/isomerase family.</text>
</comment>
<accession>A0ABS5YPK2</accession>
<dbReference type="Proteomes" id="UP001519654">
    <property type="component" value="Unassembled WGS sequence"/>
</dbReference>
<name>A0ABS5YPK2_9ACTN</name>
<dbReference type="SUPFAM" id="SSF52096">
    <property type="entry name" value="ClpP/crotonase"/>
    <property type="match status" value="1"/>
</dbReference>
<dbReference type="EMBL" id="JAHKKG010000003">
    <property type="protein sequence ID" value="MBU2663930.1"/>
    <property type="molecule type" value="Genomic_DNA"/>
</dbReference>
<proteinExistence type="inferred from homology"/>
<dbReference type="InterPro" id="IPR001753">
    <property type="entry name" value="Enoyl-CoA_hydra/iso"/>
</dbReference>
<dbReference type="PROSITE" id="PS00166">
    <property type="entry name" value="ENOYL_COA_HYDRATASE"/>
    <property type="match status" value="1"/>
</dbReference>
<gene>
    <name evidence="2" type="ORF">KOI35_10555</name>
</gene>
<evidence type="ECO:0000313" key="2">
    <source>
        <dbReference type="EMBL" id="MBU2663930.1"/>
    </source>
</evidence>
<dbReference type="PANTHER" id="PTHR43459:SF1">
    <property type="entry name" value="EG:BACN32G11.4 PROTEIN"/>
    <property type="match status" value="1"/>
</dbReference>
<evidence type="ECO:0000256" key="1">
    <source>
        <dbReference type="RuleBase" id="RU003707"/>
    </source>
</evidence>
<protein>
    <submittedName>
        <fullName evidence="2">Enoyl-CoA hydratase/isomerase family protein</fullName>
    </submittedName>
</protein>